<evidence type="ECO:0000313" key="2">
    <source>
        <dbReference type="EMBL" id="GAA0321776.1"/>
    </source>
</evidence>
<feature type="transmembrane region" description="Helical" evidence="1">
    <location>
        <begin position="138"/>
        <end position="156"/>
    </location>
</feature>
<evidence type="ECO:0000256" key="1">
    <source>
        <dbReference type="SAM" id="Phobius"/>
    </source>
</evidence>
<dbReference type="EMBL" id="BAAADJ010000010">
    <property type="protein sequence ID" value="GAA0321776.1"/>
    <property type="molecule type" value="Genomic_DNA"/>
</dbReference>
<accession>A0ABP3FQ83</accession>
<reference evidence="3" key="1">
    <citation type="journal article" date="2019" name="Int. J. Syst. Evol. Microbiol.">
        <title>The Global Catalogue of Microorganisms (GCM) 10K type strain sequencing project: providing services to taxonomists for standard genome sequencing and annotation.</title>
        <authorList>
            <consortium name="The Broad Institute Genomics Platform"/>
            <consortium name="The Broad Institute Genome Sequencing Center for Infectious Disease"/>
            <person name="Wu L."/>
            <person name="Ma J."/>
        </authorList>
    </citation>
    <scope>NUCLEOTIDE SEQUENCE [LARGE SCALE GENOMIC DNA]</scope>
    <source>
        <strain evidence="3">JCM 9731</strain>
    </source>
</reference>
<organism evidence="2 3">
    <name type="scientific">Bacillus carboniphilus</name>
    <dbReference type="NCBI Taxonomy" id="86663"/>
    <lineage>
        <taxon>Bacteria</taxon>
        <taxon>Bacillati</taxon>
        <taxon>Bacillota</taxon>
        <taxon>Bacilli</taxon>
        <taxon>Bacillales</taxon>
        <taxon>Bacillaceae</taxon>
        <taxon>Bacillus</taxon>
    </lineage>
</organism>
<sequence length="436" mass="50849">MNYKKLWFRLRGSYWFLPTIYSFISIVIVTTTTYLDYGFFQRLEEHIPSILLTTHDMAMSLYSSLITAILTMTTISFSSIMVVLTTTSSQFSPRTLQDFMADRITQHVLGIFSFGFVFSLISLLLLKENSEVQFLNPLLTVFFSIVCLGAFILFIHHSTRWIQVNYLIGNIRNDTSEVIKQYFDKKHASYNYEWNETLLEELEEKTERSVPADTSGYVQSIQFNELLNWAKERNVILKAHFQVGDYIQKGMPIFSYWTNGHEKEFESNGYREYILMGLERTGLYDIEFSIQKLVDIALRALSPGINDPHTAINCLNRIGSLLAELGEHYYPTKYFADNEGTVRLIMDPKPYREYLYKSFYQIKHYGKHDVSVMNGILESLNNIAIVSDSEIQEEVWEFCKYILAAIDQKELDVMDQDHIRHTAARLATTCRKELKW</sequence>
<dbReference type="Proteomes" id="UP001500782">
    <property type="component" value="Unassembled WGS sequence"/>
</dbReference>
<feature type="transmembrane region" description="Helical" evidence="1">
    <location>
        <begin position="61"/>
        <end position="84"/>
    </location>
</feature>
<proteinExistence type="predicted"/>
<name>A0ABP3FQ83_9BACI</name>
<dbReference type="InterPro" id="IPR018723">
    <property type="entry name" value="DUF2254_membrane"/>
</dbReference>
<dbReference type="Pfam" id="PF10011">
    <property type="entry name" value="DUF2254"/>
    <property type="match status" value="1"/>
</dbReference>
<evidence type="ECO:0000313" key="3">
    <source>
        <dbReference type="Proteomes" id="UP001500782"/>
    </source>
</evidence>
<comment type="caution">
    <text evidence="2">The sequence shown here is derived from an EMBL/GenBank/DDBJ whole genome shotgun (WGS) entry which is preliminary data.</text>
</comment>
<keyword evidence="3" id="KW-1185">Reference proteome</keyword>
<keyword evidence="1" id="KW-0812">Transmembrane</keyword>
<keyword evidence="1" id="KW-0472">Membrane</keyword>
<gene>
    <name evidence="2" type="ORF">GCM10008967_10350</name>
</gene>
<protein>
    <submittedName>
        <fullName evidence="2">DUF2254 domain-containing protein</fullName>
    </submittedName>
</protein>
<feature type="transmembrane region" description="Helical" evidence="1">
    <location>
        <begin position="104"/>
        <end position="126"/>
    </location>
</feature>
<keyword evidence="1" id="KW-1133">Transmembrane helix</keyword>
<feature type="transmembrane region" description="Helical" evidence="1">
    <location>
        <begin position="20"/>
        <end position="40"/>
    </location>
</feature>
<dbReference type="RefSeq" id="WP_343796972.1">
    <property type="nucleotide sequence ID" value="NZ_BAAADJ010000010.1"/>
</dbReference>